<dbReference type="AlphaFoldDB" id="A0AAJ5YWW8"/>
<dbReference type="EMBL" id="CP119916">
    <property type="protein sequence ID" value="WFD14382.1"/>
    <property type="molecule type" value="Genomic_DNA"/>
</dbReference>
<feature type="region of interest" description="Disordered" evidence="2">
    <location>
        <begin position="197"/>
        <end position="227"/>
    </location>
</feature>
<keyword evidence="4" id="KW-1185">Reference proteome</keyword>
<dbReference type="Proteomes" id="UP001217582">
    <property type="component" value="Chromosome 1"/>
</dbReference>
<organism evidence="3 4">
    <name type="scientific">Malassezia arunalokei</name>
    <dbReference type="NCBI Taxonomy" id="1514897"/>
    <lineage>
        <taxon>Eukaryota</taxon>
        <taxon>Fungi</taxon>
        <taxon>Dikarya</taxon>
        <taxon>Basidiomycota</taxon>
        <taxon>Ustilaginomycotina</taxon>
        <taxon>Malasseziomycetes</taxon>
        <taxon>Malasseziales</taxon>
        <taxon>Malasseziaceae</taxon>
        <taxon>Malassezia</taxon>
    </lineage>
</organism>
<gene>
    <name evidence="3" type="ORF">MARU1_000384</name>
</gene>
<evidence type="ECO:0000256" key="1">
    <source>
        <dbReference type="SAM" id="Coils"/>
    </source>
</evidence>
<evidence type="ECO:0000313" key="4">
    <source>
        <dbReference type="Proteomes" id="UP001217582"/>
    </source>
</evidence>
<accession>A0AAJ5YWW8</accession>
<evidence type="ECO:0000313" key="3">
    <source>
        <dbReference type="EMBL" id="WFD14382.1"/>
    </source>
</evidence>
<name>A0AAJ5YWW8_9BASI</name>
<sequence length="227" mass="25529">MHTSSFRGRRRKNQTHSHSWDKAQAVRASLPRASRTPAAQAADLKRPYYNIIFGREQDQDIADTLVDTLDVVVPRDLAAARYSQNHTFMNQLLGPTRLDLLKAPPSPYEGKDPQQLTESIASLERELRNMQAEFQEKKKVFASISFDDAKEASMDAEDSWAVAPSQGPVLGIGYVPADMPVEVAQILEQQRLRRFEREAQQHTQVPAAAQPLPSHHDAMDTTPMQTQ</sequence>
<feature type="region of interest" description="Disordered" evidence="2">
    <location>
        <begin position="1"/>
        <end position="39"/>
    </location>
</feature>
<proteinExistence type="predicted"/>
<evidence type="ECO:0000256" key="2">
    <source>
        <dbReference type="SAM" id="MobiDB-lite"/>
    </source>
</evidence>
<protein>
    <submittedName>
        <fullName evidence="3">Uncharacterized protein</fullName>
    </submittedName>
</protein>
<reference evidence="3 4" key="1">
    <citation type="submission" date="2023-03" db="EMBL/GenBank/DDBJ databases">
        <title>Mating type loci evolution in Malassezia.</title>
        <authorList>
            <person name="Coelho M.A."/>
        </authorList>
    </citation>
    <scope>NUCLEOTIDE SEQUENCE [LARGE SCALE GENOMIC DNA]</scope>
    <source>
        <strain evidence="3 4">CBS 13387</strain>
    </source>
</reference>
<keyword evidence="1" id="KW-0175">Coiled coil</keyword>
<feature type="coiled-coil region" evidence="1">
    <location>
        <begin position="113"/>
        <end position="140"/>
    </location>
</feature>